<keyword evidence="3" id="KW-0336">GPI-anchor</keyword>
<dbReference type="GO" id="GO:0009506">
    <property type="term" value="C:plasmodesma"/>
    <property type="evidence" value="ECO:0007669"/>
    <property type="project" value="UniProtKB-ARBA"/>
</dbReference>
<dbReference type="RefSeq" id="XP_010277721.1">
    <property type="nucleotide sequence ID" value="XM_010279419.2"/>
</dbReference>
<proteinExistence type="predicted"/>
<dbReference type="AlphaFoldDB" id="A0A1U8BL93"/>
<dbReference type="FunCoup" id="A0A1U8BL93">
    <property type="interactions" value="439"/>
</dbReference>
<organism evidence="10 11">
    <name type="scientific">Nelumbo nucifera</name>
    <name type="common">Sacred lotus</name>
    <dbReference type="NCBI Taxonomy" id="4432"/>
    <lineage>
        <taxon>Eukaryota</taxon>
        <taxon>Viridiplantae</taxon>
        <taxon>Streptophyta</taxon>
        <taxon>Embryophyta</taxon>
        <taxon>Tracheophyta</taxon>
        <taxon>Spermatophyta</taxon>
        <taxon>Magnoliopsida</taxon>
        <taxon>Proteales</taxon>
        <taxon>Nelumbonaceae</taxon>
        <taxon>Nelumbo</taxon>
    </lineage>
</organism>
<dbReference type="eggNOG" id="ENOG502S2JG">
    <property type="taxonomic scope" value="Eukaryota"/>
</dbReference>
<evidence type="ECO:0000256" key="4">
    <source>
        <dbReference type="ARBA" id="ARBA00022729"/>
    </source>
</evidence>
<dbReference type="InterPro" id="IPR012946">
    <property type="entry name" value="X8"/>
</dbReference>
<protein>
    <submittedName>
        <fullName evidence="11">PLASMODESMATA CALLOSE-BINDING PROTEIN 5-like</fullName>
    </submittedName>
</protein>
<keyword evidence="2" id="KW-1003">Cell membrane</keyword>
<dbReference type="GeneID" id="104612103"/>
<feature type="chain" id="PRO_5010577220" evidence="8">
    <location>
        <begin position="25"/>
        <end position="189"/>
    </location>
</feature>
<keyword evidence="7" id="KW-0325">Glycoprotein</keyword>
<dbReference type="Proteomes" id="UP000189703">
    <property type="component" value="Unplaced"/>
</dbReference>
<evidence type="ECO:0000313" key="11">
    <source>
        <dbReference type="RefSeq" id="XP_010277721.1"/>
    </source>
</evidence>
<dbReference type="GO" id="GO:0098552">
    <property type="term" value="C:side of membrane"/>
    <property type="evidence" value="ECO:0007669"/>
    <property type="project" value="UniProtKB-KW"/>
</dbReference>
<evidence type="ECO:0000256" key="8">
    <source>
        <dbReference type="SAM" id="SignalP"/>
    </source>
</evidence>
<reference evidence="11" key="1">
    <citation type="submission" date="2025-08" db="UniProtKB">
        <authorList>
            <consortium name="RefSeq"/>
        </authorList>
    </citation>
    <scope>IDENTIFICATION</scope>
</reference>
<evidence type="ECO:0000259" key="9">
    <source>
        <dbReference type="SMART" id="SM00768"/>
    </source>
</evidence>
<dbReference type="PANTHER" id="PTHR31044:SF33">
    <property type="entry name" value="PLASMODESMATA CALLOSE-BINDING PROTEIN 5"/>
    <property type="match status" value="1"/>
</dbReference>
<dbReference type="FunFam" id="1.20.58.1040:FF:000001">
    <property type="entry name" value="Glucan endo-1,3-beta-glucosidase 4"/>
    <property type="match status" value="1"/>
</dbReference>
<dbReference type="InterPro" id="IPR044788">
    <property type="entry name" value="X8_dom_prot"/>
</dbReference>
<keyword evidence="3" id="KW-0449">Lipoprotein</keyword>
<dbReference type="Gene3D" id="1.20.58.1040">
    <property type="match status" value="1"/>
</dbReference>
<dbReference type="GO" id="GO:0005886">
    <property type="term" value="C:plasma membrane"/>
    <property type="evidence" value="ECO:0007669"/>
    <property type="project" value="UniProtKB-SubCell"/>
</dbReference>
<comment type="subcellular location">
    <subcellularLocation>
        <location evidence="1">Cell membrane</location>
        <topology evidence="1">Lipid-anchor</topology>
        <topology evidence="1">GPI-anchor</topology>
    </subcellularLocation>
</comment>
<keyword evidence="4 8" id="KW-0732">Signal</keyword>
<dbReference type="PANTHER" id="PTHR31044">
    <property type="entry name" value="BETA-1,3 GLUCANASE"/>
    <property type="match status" value="1"/>
</dbReference>
<accession>A0A1U8BL93</accession>
<evidence type="ECO:0000256" key="3">
    <source>
        <dbReference type="ARBA" id="ARBA00022622"/>
    </source>
</evidence>
<keyword evidence="10" id="KW-1185">Reference proteome</keyword>
<keyword evidence="5" id="KW-0472">Membrane</keyword>
<evidence type="ECO:0000313" key="10">
    <source>
        <dbReference type="Proteomes" id="UP000189703"/>
    </source>
</evidence>
<dbReference type="OrthoDB" id="1919050at2759"/>
<dbReference type="KEGG" id="nnu:104612103"/>
<evidence type="ECO:0000256" key="6">
    <source>
        <dbReference type="ARBA" id="ARBA00023157"/>
    </source>
</evidence>
<feature type="domain" description="X8" evidence="9">
    <location>
        <begin position="49"/>
        <end position="134"/>
    </location>
</feature>
<gene>
    <name evidence="11" type="primary">LOC104612103</name>
</gene>
<evidence type="ECO:0000256" key="1">
    <source>
        <dbReference type="ARBA" id="ARBA00004609"/>
    </source>
</evidence>
<dbReference type="InParanoid" id="A0A1U8BL93"/>
<evidence type="ECO:0000256" key="2">
    <source>
        <dbReference type="ARBA" id="ARBA00022475"/>
    </source>
</evidence>
<sequence length="189" mass="19324">MAATFRFRASLLVSLILITTPSQCPSFASPSNPNLESKADSGGSDGTKFWCAAKNNAEDSTLQTALDWACGAGGADCRALQQGGPCYNPQDIQSMASYAFNDYALKNGLSNTTCNFGNSAAIVTLDPSKGSCVFPASSTVMNSTFTGSPGFMGLAPTGADLNGSGTVGGRTRALITVGLILASILLSVK</sequence>
<name>A0A1U8BL93_NELNU</name>
<evidence type="ECO:0000256" key="7">
    <source>
        <dbReference type="ARBA" id="ARBA00023180"/>
    </source>
</evidence>
<evidence type="ECO:0000256" key="5">
    <source>
        <dbReference type="ARBA" id="ARBA00023136"/>
    </source>
</evidence>
<dbReference type="OMA" id="KCKFPSS"/>
<feature type="signal peptide" evidence="8">
    <location>
        <begin position="1"/>
        <end position="24"/>
    </location>
</feature>
<dbReference type="Pfam" id="PF07983">
    <property type="entry name" value="X8"/>
    <property type="match status" value="1"/>
</dbReference>
<keyword evidence="6" id="KW-1015">Disulfide bond</keyword>
<dbReference type="SMART" id="SM00768">
    <property type="entry name" value="X8"/>
    <property type="match status" value="1"/>
</dbReference>